<evidence type="ECO:0000256" key="3">
    <source>
        <dbReference type="ARBA" id="ARBA00022737"/>
    </source>
</evidence>
<dbReference type="GO" id="GO:0000977">
    <property type="term" value="F:RNA polymerase II transcription regulatory region sequence-specific DNA binding"/>
    <property type="evidence" value="ECO:0007669"/>
    <property type="project" value="TreeGrafter"/>
</dbReference>
<evidence type="ECO:0000256" key="5">
    <source>
        <dbReference type="ARBA" id="ARBA00022833"/>
    </source>
</evidence>
<sequence>MQKCHPGNCAPCSKVPFAENVKGELILKDGFLLHYMETKGIAHRCLKKCHPGPYPSCSQKFESYCLCKRSRKNFPCLLHVTCLSFSAWQCNRRCKLILDCGKHQCKKTCCTKLKPVFHSLHSSFGCRVHNCNWPCHPGRCYPCELELVYYSVEQSGVCGSEVFRQLDIFIMFYGFNEQLKFNWFYDYCKREQTAGCVTQQMYPSKSKYQKSITVRQGKQQKPTRLDPPRPDVPLTHQGHQVQCDWLA</sequence>
<evidence type="ECO:0000256" key="4">
    <source>
        <dbReference type="ARBA" id="ARBA00022771"/>
    </source>
</evidence>
<dbReference type="STRING" id="6335.A0A0V1LDH9"/>
<dbReference type="GO" id="GO:0000981">
    <property type="term" value="F:DNA-binding transcription factor activity, RNA polymerase II-specific"/>
    <property type="evidence" value="ECO:0007669"/>
    <property type="project" value="TreeGrafter"/>
</dbReference>
<dbReference type="GO" id="GO:0008270">
    <property type="term" value="F:zinc ion binding"/>
    <property type="evidence" value="ECO:0007669"/>
    <property type="project" value="UniProtKB-KW"/>
</dbReference>
<dbReference type="SMART" id="SM00438">
    <property type="entry name" value="ZnF_NFX"/>
    <property type="match status" value="3"/>
</dbReference>
<dbReference type="AlphaFoldDB" id="A0A0V1LDH9"/>
<dbReference type="Proteomes" id="UP000054721">
    <property type="component" value="Unassembled WGS sequence"/>
</dbReference>
<feature type="domain" description="NF-X1-type" evidence="7">
    <location>
        <begin position="1"/>
        <end position="14"/>
    </location>
</feature>
<protein>
    <submittedName>
        <fullName evidence="8">NF-X1-type zinc finger protein NFXL1</fullName>
    </submittedName>
</protein>
<reference evidence="8 9" key="1">
    <citation type="submission" date="2015-05" db="EMBL/GenBank/DDBJ databases">
        <title>Evolution of Trichinella species and genotypes.</title>
        <authorList>
            <person name="Korhonen P.K."/>
            <person name="Edoardo P."/>
            <person name="Giuseppe L.R."/>
            <person name="Gasser R.B."/>
        </authorList>
    </citation>
    <scope>NUCLEOTIDE SEQUENCE [LARGE SCALE GENOMIC DNA]</scope>
    <source>
        <strain evidence="8">ISS10</strain>
    </source>
</reference>
<feature type="domain" description="NF-X1-type" evidence="7">
    <location>
        <begin position="43"/>
        <end position="59"/>
    </location>
</feature>
<organism evidence="8 9">
    <name type="scientific">Trichinella nativa</name>
    <dbReference type="NCBI Taxonomy" id="6335"/>
    <lineage>
        <taxon>Eukaryota</taxon>
        <taxon>Metazoa</taxon>
        <taxon>Ecdysozoa</taxon>
        <taxon>Nematoda</taxon>
        <taxon>Enoplea</taxon>
        <taxon>Dorylaimia</taxon>
        <taxon>Trichinellida</taxon>
        <taxon>Trichinellidae</taxon>
        <taxon>Trichinella</taxon>
    </lineage>
</organism>
<evidence type="ECO:0000256" key="2">
    <source>
        <dbReference type="ARBA" id="ARBA00022723"/>
    </source>
</evidence>
<evidence type="ECO:0000256" key="6">
    <source>
        <dbReference type="SAM" id="MobiDB-lite"/>
    </source>
</evidence>
<name>A0A0V1LDH9_9BILA</name>
<evidence type="ECO:0000256" key="1">
    <source>
        <dbReference type="ARBA" id="ARBA00007269"/>
    </source>
</evidence>
<dbReference type="EMBL" id="JYDW01000075">
    <property type="protein sequence ID" value="KRZ57431.1"/>
    <property type="molecule type" value="Genomic_DNA"/>
</dbReference>
<feature type="domain" description="NF-X1-type" evidence="7">
    <location>
        <begin position="126"/>
        <end position="145"/>
    </location>
</feature>
<feature type="region of interest" description="Disordered" evidence="6">
    <location>
        <begin position="208"/>
        <end position="236"/>
    </location>
</feature>
<evidence type="ECO:0000313" key="8">
    <source>
        <dbReference type="EMBL" id="KRZ57431.1"/>
    </source>
</evidence>
<comment type="caution">
    <text evidence="8">The sequence shown here is derived from an EMBL/GenBank/DDBJ whole genome shotgun (WGS) entry which is preliminary data.</text>
</comment>
<dbReference type="InterPro" id="IPR000967">
    <property type="entry name" value="Znf_NFX1"/>
</dbReference>
<dbReference type="GO" id="GO:0005634">
    <property type="term" value="C:nucleus"/>
    <property type="evidence" value="ECO:0007669"/>
    <property type="project" value="InterPro"/>
</dbReference>
<keyword evidence="4" id="KW-0863">Zinc-finger</keyword>
<feature type="compositionally biased region" description="Polar residues" evidence="6">
    <location>
        <begin position="209"/>
        <end position="222"/>
    </location>
</feature>
<evidence type="ECO:0000259" key="7">
    <source>
        <dbReference type="SMART" id="SM00438"/>
    </source>
</evidence>
<accession>A0A0V1LDH9</accession>
<keyword evidence="2" id="KW-0479">Metal-binding</keyword>
<comment type="similarity">
    <text evidence="1">Belongs to the NFX1 family.</text>
</comment>
<keyword evidence="3" id="KW-0677">Repeat</keyword>
<dbReference type="OrthoDB" id="536399at2759"/>
<dbReference type="InterPro" id="IPR034078">
    <property type="entry name" value="NFX1_fam"/>
</dbReference>
<gene>
    <name evidence="8" type="primary">NFXL1</name>
    <name evidence="8" type="ORF">T02_9103</name>
</gene>
<keyword evidence="9" id="KW-1185">Reference proteome</keyword>
<keyword evidence="5" id="KW-0862">Zinc</keyword>
<dbReference type="PANTHER" id="PTHR12360">
    <property type="entry name" value="NUCLEAR TRANSCRIPTION FACTOR, X-BOX BINDING 1 NFX1"/>
    <property type="match status" value="1"/>
</dbReference>
<dbReference type="Pfam" id="PF01422">
    <property type="entry name" value="zf-NF-X1"/>
    <property type="match status" value="4"/>
</dbReference>
<proteinExistence type="inferred from homology"/>
<evidence type="ECO:0000313" key="9">
    <source>
        <dbReference type="Proteomes" id="UP000054721"/>
    </source>
</evidence>